<dbReference type="GO" id="GO:0032259">
    <property type="term" value="P:methylation"/>
    <property type="evidence" value="ECO:0007669"/>
    <property type="project" value="UniProtKB-KW"/>
</dbReference>
<reference evidence="1" key="1">
    <citation type="submission" date="2016-01" db="EMBL/GenBank/DDBJ databases">
        <title>Reference transcriptome for the parasite Schistocephalus solidus: insights into the molecular evolution of parasitism.</title>
        <authorList>
            <person name="Hebert F.O."/>
            <person name="Grambauer S."/>
            <person name="Barber I."/>
            <person name="Landry C.R."/>
            <person name="Aubin-Horth N."/>
        </authorList>
    </citation>
    <scope>NUCLEOTIDE SEQUENCE</scope>
</reference>
<accession>A0A0X3PPV6</accession>
<feature type="non-terminal residue" evidence="1">
    <location>
        <position position="157"/>
    </location>
</feature>
<protein>
    <submittedName>
        <fullName evidence="1">Bifunctional arginine demethylase and lysyl-hydroxylase JMJD6</fullName>
    </submittedName>
</protein>
<sequence>MHSAGFVPFVKRDPNWHSLRTKWTPPNPFQVPQRHPPPPPHRLPHLHPVPAAVLRRTRMLKSRKSGAFRLHRDHRPKPNDYENNNLFADRFSKHHTLPACRLSTPPEIPGITGRPFYYFYIHYSVKGSASSASLLPITEKSHSHCTPSTIPTKNQSS</sequence>
<dbReference type="AlphaFoldDB" id="A0A0X3PPV6"/>
<keyword evidence="1" id="KW-0489">Methyltransferase</keyword>
<dbReference type="GO" id="GO:0008168">
    <property type="term" value="F:methyltransferase activity"/>
    <property type="evidence" value="ECO:0007669"/>
    <property type="project" value="UniProtKB-KW"/>
</dbReference>
<proteinExistence type="predicted"/>
<name>A0A0X3PPV6_SCHSO</name>
<evidence type="ECO:0000313" key="1">
    <source>
        <dbReference type="EMBL" id="JAP53794.1"/>
    </source>
</evidence>
<gene>
    <name evidence="1" type="primary">JMJD6</name>
    <name evidence="1" type="ORF">TR112393</name>
</gene>
<dbReference type="EMBL" id="GEEE01009431">
    <property type="protein sequence ID" value="JAP53794.1"/>
    <property type="molecule type" value="Transcribed_RNA"/>
</dbReference>
<organism evidence="1">
    <name type="scientific">Schistocephalus solidus</name>
    <name type="common">Tapeworm</name>
    <dbReference type="NCBI Taxonomy" id="70667"/>
    <lineage>
        <taxon>Eukaryota</taxon>
        <taxon>Metazoa</taxon>
        <taxon>Spiralia</taxon>
        <taxon>Lophotrochozoa</taxon>
        <taxon>Platyhelminthes</taxon>
        <taxon>Cestoda</taxon>
        <taxon>Eucestoda</taxon>
        <taxon>Diphyllobothriidea</taxon>
        <taxon>Diphyllobothriidae</taxon>
        <taxon>Schistocephalus</taxon>
    </lineage>
</organism>
<keyword evidence="1" id="KW-0808">Transferase</keyword>